<feature type="domain" description="Rhodanese" evidence="2">
    <location>
        <begin position="52"/>
        <end position="142"/>
    </location>
</feature>
<dbReference type="Pfam" id="PF00581">
    <property type="entry name" value="Rhodanese"/>
    <property type="match status" value="1"/>
</dbReference>
<proteinExistence type="predicted"/>
<reference evidence="4 5" key="1">
    <citation type="submission" date="2019-03" db="EMBL/GenBank/DDBJ databases">
        <title>Genomic Encyclopedia of Archaeal and Bacterial Type Strains, Phase II (KMG-II): from individual species to whole genera.</title>
        <authorList>
            <person name="Goeker M."/>
        </authorList>
    </citation>
    <scope>NUCLEOTIDE SEQUENCE [LARGE SCALE GENOMIC DNA]</scope>
    <source>
        <strain evidence="4 5">ATCC 25591</strain>
    </source>
</reference>
<accession>A0A4R7TX37</accession>
<dbReference type="RefSeq" id="WP_134076627.1">
    <property type="nucleotide sequence ID" value="NZ_SOCH01000004.1"/>
</dbReference>
<evidence type="ECO:0000256" key="1">
    <source>
        <dbReference type="SAM" id="MobiDB-lite"/>
    </source>
</evidence>
<comment type="caution">
    <text evidence="4">The sequence shown here is derived from an EMBL/GenBank/DDBJ whole genome shotgun (WGS) entry which is preliminary data.</text>
</comment>
<dbReference type="AlphaFoldDB" id="A0A4R7TX37"/>
<dbReference type="SUPFAM" id="SSF52821">
    <property type="entry name" value="Rhodanese/Cell cycle control phosphatase"/>
    <property type="match status" value="1"/>
</dbReference>
<dbReference type="InterPro" id="IPR036249">
    <property type="entry name" value="Thioredoxin-like_sf"/>
</dbReference>
<feature type="domain" description="Thioredoxin" evidence="3">
    <location>
        <begin position="500"/>
        <end position="646"/>
    </location>
</feature>
<dbReference type="SMART" id="SM00450">
    <property type="entry name" value="RHOD"/>
    <property type="match status" value="1"/>
</dbReference>
<dbReference type="Gene3D" id="3.40.250.10">
    <property type="entry name" value="Rhodanese-like domain"/>
    <property type="match status" value="1"/>
</dbReference>
<dbReference type="CDD" id="cd00158">
    <property type="entry name" value="RHOD"/>
    <property type="match status" value="1"/>
</dbReference>
<dbReference type="SUPFAM" id="SSF52833">
    <property type="entry name" value="Thioredoxin-like"/>
    <property type="match status" value="1"/>
</dbReference>
<dbReference type="InterPro" id="IPR013766">
    <property type="entry name" value="Thioredoxin_domain"/>
</dbReference>
<dbReference type="Gene3D" id="3.40.30.10">
    <property type="entry name" value="Glutaredoxin"/>
    <property type="match status" value="1"/>
</dbReference>
<name>A0A4R7TX37_9BACT</name>
<dbReference type="InterPro" id="IPR036873">
    <property type="entry name" value="Rhodanese-like_dom_sf"/>
</dbReference>
<dbReference type="EMBL" id="SOCH01000004">
    <property type="protein sequence ID" value="TDU96756.1"/>
    <property type="molecule type" value="Genomic_DNA"/>
</dbReference>
<evidence type="ECO:0000313" key="4">
    <source>
        <dbReference type="EMBL" id="TDU96756.1"/>
    </source>
</evidence>
<dbReference type="PROSITE" id="PS50206">
    <property type="entry name" value="RHODANESE_3"/>
    <property type="match status" value="1"/>
</dbReference>
<dbReference type="PANTHER" id="PTHR43031:SF1">
    <property type="entry name" value="PYRIDINE NUCLEOTIDE-DISULPHIDE OXIDOREDUCTASE"/>
    <property type="match status" value="1"/>
</dbReference>
<dbReference type="PANTHER" id="PTHR43031">
    <property type="entry name" value="FAD-DEPENDENT OXIDOREDUCTASE"/>
    <property type="match status" value="1"/>
</dbReference>
<feature type="region of interest" description="Disordered" evidence="1">
    <location>
        <begin position="446"/>
        <end position="466"/>
    </location>
</feature>
<feature type="compositionally biased region" description="Low complexity" evidence="1">
    <location>
        <begin position="447"/>
        <end position="460"/>
    </location>
</feature>
<sequence length="655" mass="75996">MKKSFPLILSSSCLLTISPLMLIAKKCEKEEKSFLLKLETHEAAELIQKENKNENFVLLDVRTQGEVDENYIEGSKNIDFNKKDFSEQLEKLDKNKKYLIYCRTENRSQKAAKLMKGLGFRYIYWMNGGITKWLKENRPVIYPQNKSSLMDLKISSVKNIYQLNENISIKIELKNLANESSTETPISSSYVLELKDESGNLLETNTLNAGNKIDLNLSETFNSIKSLDKDKSYILHISSNTNNELAYGTYIFQISSDIKQENSFEDYKNLGAFNHINNNPFEEVNQEFLKKHYGKNLLQYKVLTNKLEKKQLRELVDLKRKTIVIFASSTCLSCMESLIELSKFNLSNFNYLKIMTSIDEKNPNVSISETEVVFDEQKISDEKNTALYDGIDSIWLKRMDFKTTPKFVLLDEFGKIINVSENIQREMFGSKFNEIVEKTFCEKLQLKNNDSNNPSNTNNTKPEEEPIFIEPNDKNRTFDQRKKLGQFNSISDHLELITKKLYGKNISDFHLLNSKNESKTIGEVIQHKNKPTVLIFGRTNCGYCVYALHHFKTLAQKNEYNVIDAINPASDWKDFIEQEQLQDIQDKTLFRPIKSDEWNQIITHYHYVPQIFILDKNQNITFFLGSNWQGNYVSLMIEKVADTISVPIATTRAYN</sequence>
<keyword evidence="4" id="KW-0808">Transferase</keyword>
<dbReference type="GO" id="GO:0016740">
    <property type="term" value="F:transferase activity"/>
    <property type="evidence" value="ECO:0007669"/>
    <property type="project" value="UniProtKB-KW"/>
</dbReference>
<gene>
    <name evidence="4" type="ORF">JN03_0433</name>
</gene>
<protein>
    <submittedName>
        <fullName evidence="4">Rhodanese-related sulfurtransferase</fullName>
    </submittedName>
</protein>
<dbReference type="Proteomes" id="UP000294882">
    <property type="component" value="Unassembled WGS sequence"/>
</dbReference>
<evidence type="ECO:0000259" key="2">
    <source>
        <dbReference type="PROSITE" id="PS50206"/>
    </source>
</evidence>
<dbReference type="PROSITE" id="PS51352">
    <property type="entry name" value="THIOREDOXIN_2"/>
    <property type="match status" value="1"/>
</dbReference>
<dbReference type="InterPro" id="IPR050229">
    <property type="entry name" value="GlpE_sulfurtransferase"/>
</dbReference>
<evidence type="ECO:0000259" key="3">
    <source>
        <dbReference type="PROSITE" id="PS51352"/>
    </source>
</evidence>
<evidence type="ECO:0000313" key="5">
    <source>
        <dbReference type="Proteomes" id="UP000294882"/>
    </source>
</evidence>
<organism evidence="4 5">
    <name type="scientific">Metamycoplasma hyosynoviae</name>
    <dbReference type="NCBI Taxonomy" id="29559"/>
    <lineage>
        <taxon>Bacteria</taxon>
        <taxon>Bacillati</taxon>
        <taxon>Mycoplasmatota</taxon>
        <taxon>Mycoplasmoidales</taxon>
        <taxon>Metamycoplasmataceae</taxon>
        <taxon>Metamycoplasma</taxon>
    </lineage>
</organism>
<dbReference type="InterPro" id="IPR001763">
    <property type="entry name" value="Rhodanese-like_dom"/>
</dbReference>